<dbReference type="RefSeq" id="XP_065666681.1">
    <property type="nucleotide sequence ID" value="XM_065810609.1"/>
</dbReference>
<protein>
    <submittedName>
        <fullName evidence="10">Steroid 17-alpha-hydroxylase/17,20 lyase</fullName>
    </submittedName>
</protein>
<evidence type="ECO:0000256" key="4">
    <source>
        <dbReference type="ARBA" id="ARBA00023002"/>
    </source>
</evidence>
<dbReference type="PRINTS" id="PR00385">
    <property type="entry name" value="P450"/>
</dbReference>
<dbReference type="PANTHER" id="PTHR24289">
    <property type="entry name" value="STEROID 17-ALPHA-HYDROXYLASE/17,20 LYASE"/>
    <property type="match status" value="1"/>
</dbReference>
<proteinExistence type="inferred from homology"/>
<dbReference type="InterPro" id="IPR017972">
    <property type="entry name" value="Cyt_P450_CS"/>
</dbReference>
<keyword evidence="8" id="KW-0812">Transmembrane</keyword>
<evidence type="ECO:0000256" key="2">
    <source>
        <dbReference type="ARBA" id="ARBA00022617"/>
    </source>
</evidence>
<evidence type="ECO:0000313" key="9">
    <source>
        <dbReference type="Proteomes" id="UP001652625"/>
    </source>
</evidence>
<dbReference type="InterPro" id="IPR002401">
    <property type="entry name" value="Cyt_P450_E_grp-I"/>
</dbReference>
<gene>
    <name evidence="10" type="primary">LOC105846391</name>
</gene>
<evidence type="ECO:0000256" key="1">
    <source>
        <dbReference type="ARBA" id="ARBA00010617"/>
    </source>
</evidence>
<evidence type="ECO:0000256" key="3">
    <source>
        <dbReference type="ARBA" id="ARBA00022723"/>
    </source>
</evidence>
<evidence type="ECO:0000256" key="7">
    <source>
        <dbReference type="RuleBase" id="RU000461"/>
    </source>
</evidence>
<dbReference type="InterPro" id="IPR036396">
    <property type="entry name" value="Cyt_P450_sf"/>
</dbReference>
<evidence type="ECO:0000256" key="8">
    <source>
        <dbReference type="SAM" id="Phobius"/>
    </source>
</evidence>
<dbReference type="GO" id="GO:0016829">
    <property type="term" value="F:lyase activity"/>
    <property type="evidence" value="ECO:0007669"/>
    <property type="project" value="UniProtKB-KW"/>
</dbReference>
<accession>A0ABM4CXL1</accession>
<dbReference type="Proteomes" id="UP001652625">
    <property type="component" value="Chromosome 11"/>
</dbReference>
<keyword evidence="10" id="KW-0456">Lyase</keyword>
<evidence type="ECO:0000256" key="6">
    <source>
        <dbReference type="ARBA" id="ARBA00023033"/>
    </source>
</evidence>
<evidence type="ECO:0000256" key="5">
    <source>
        <dbReference type="ARBA" id="ARBA00023004"/>
    </source>
</evidence>
<name>A0ABM4CXL1_HYDVU</name>
<evidence type="ECO:0000313" key="10">
    <source>
        <dbReference type="RefSeq" id="XP_065666681.1"/>
    </source>
</evidence>
<keyword evidence="9" id="KW-1185">Reference proteome</keyword>
<keyword evidence="5 7" id="KW-0408">Iron</keyword>
<keyword evidence="6 7" id="KW-0503">Monooxygenase</keyword>
<keyword evidence="2 7" id="KW-0349">Heme</keyword>
<dbReference type="Pfam" id="PF00067">
    <property type="entry name" value="p450"/>
    <property type="match status" value="1"/>
</dbReference>
<dbReference type="PANTHER" id="PTHR24289:SF1">
    <property type="entry name" value="STEROID 17-ALPHA-HYDROXYLASE_17,20 LYASE"/>
    <property type="match status" value="1"/>
</dbReference>
<dbReference type="InterPro" id="IPR001128">
    <property type="entry name" value="Cyt_P450"/>
</dbReference>
<reference evidence="10" key="1">
    <citation type="submission" date="2025-08" db="UniProtKB">
        <authorList>
            <consortium name="RefSeq"/>
        </authorList>
    </citation>
    <scope>IDENTIFICATION</scope>
</reference>
<comment type="similarity">
    <text evidence="1 7">Belongs to the cytochrome P450 family.</text>
</comment>
<dbReference type="GeneID" id="105846391"/>
<dbReference type="PROSITE" id="PS00086">
    <property type="entry name" value="CYTOCHROME_P450"/>
    <property type="match status" value="1"/>
</dbReference>
<feature type="transmembrane region" description="Helical" evidence="8">
    <location>
        <begin position="6"/>
        <end position="27"/>
    </location>
</feature>
<dbReference type="SUPFAM" id="SSF48264">
    <property type="entry name" value="Cytochrome P450"/>
    <property type="match status" value="1"/>
</dbReference>
<dbReference type="PRINTS" id="PR00463">
    <property type="entry name" value="EP450I"/>
</dbReference>
<dbReference type="Gene3D" id="1.10.630.10">
    <property type="entry name" value="Cytochrome P450"/>
    <property type="match status" value="1"/>
</dbReference>
<keyword evidence="8" id="KW-1133">Transmembrane helix</keyword>
<keyword evidence="3 7" id="KW-0479">Metal-binding</keyword>
<organism evidence="9 10">
    <name type="scientific">Hydra vulgaris</name>
    <name type="common">Hydra</name>
    <name type="synonym">Hydra attenuata</name>
    <dbReference type="NCBI Taxonomy" id="6087"/>
    <lineage>
        <taxon>Eukaryota</taxon>
        <taxon>Metazoa</taxon>
        <taxon>Cnidaria</taxon>
        <taxon>Hydrozoa</taxon>
        <taxon>Hydroidolina</taxon>
        <taxon>Anthoathecata</taxon>
        <taxon>Aplanulata</taxon>
        <taxon>Hydridae</taxon>
        <taxon>Hydra</taxon>
    </lineage>
</organism>
<keyword evidence="4 7" id="KW-0560">Oxidoreductase</keyword>
<keyword evidence="8" id="KW-0472">Membrane</keyword>
<sequence>MFLFVVFEIVFGLIIPVLLYVIVVYIYHIWECQKYPPGPFPLPVIGNYNLLANDPVKALCDLETIYGDVFSLSLGNVRVVVVSGHESIYNVLVGDGSNFSGRPREYSSLLFTGGFENLSHMDNNPLTKKIRKVFYSKLKTNGSILTHNENIVKHESELLHQRLLLNEGSVINLRYEIDLCIVNSICSIIFGNRLSDTCEVNEILKATRLLLKNLSNIEILHYLPWMRFFLLKKQNEISESRNICKFWIQTQLHKRKKSLKNENISDILLNLWDQQKQDLNEEQYRMILVELVMAGSETTAATITWLIVYLLHWPHYQNILYKEIKNISGDQYPTFNDIKSMPIMQATILETLRLSSVVPLSLSHKAVNNAKINEFTIPKDTIIITNLWGIHHKEKYWEKPFEFNPMRWLDKNGELSTAKRLGYFPFSAGPRGCIGESFARMQMFIICSRLIKDFYFELPQSGETPKLDGDIGITLTPLPYNAVAKQRT</sequence>